<keyword evidence="1" id="KW-1133">Transmembrane helix</keyword>
<dbReference type="AlphaFoldDB" id="A0A1R1X2W7"/>
<organism evidence="2 3">
    <name type="scientific">Smittium culicis</name>
    <dbReference type="NCBI Taxonomy" id="133412"/>
    <lineage>
        <taxon>Eukaryota</taxon>
        <taxon>Fungi</taxon>
        <taxon>Fungi incertae sedis</taxon>
        <taxon>Zoopagomycota</taxon>
        <taxon>Kickxellomycotina</taxon>
        <taxon>Harpellomycetes</taxon>
        <taxon>Harpellales</taxon>
        <taxon>Legeriomycetaceae</taxon>
        <taxon>Smittium</taxon>
    </lineage>
</organism>
<evidence type="ECO:0000256" key="1">
    <source>
        <dbReference type="SAM" id="Phobius"/>
    </source>
</evidence>
<sequence>MGVKDHYLVKYRNSQFPGFFAFPVATSSICFSSFGYGYLLNASLLRIFSSAAACNLPFSTRDSSSSFVMSGVYTS</sequence>
<protein>
    <submittedName>
        <fullName evidence="2">Uncharacterized protein</fullName>
    </submittedName>
</protein>
<comment type="caution">
    <text evidence="2">The sequence shown here is derived from an EMBL/GenBank/DDBJ whole genome shotgun (WGS) entry which is preliminary data.</text>
</comment>
<gene>
    <name evidence="2" type="ORF">AYI70_g11196</name>
</gene>
<keyword evidence="1" id="KW-0812">Transmembrane</keyword>
<accession>A0A1R1X2W7</accession>
<dbReference type="EMBL" id="LSSN01005614">
    <property type="protein sequence ID" value="OMJ08983.1"/>
    <property type="molecule type" value="Genomic_DNA"/>
</dbReference>
<reference evidence="2 3" key="1">
    <citation type="submission" date="2017-01" db="EMBL/GenBank/DDBJ databases">
        <authorList>
            <person name="Mah S.A."/>
            <person name="Swanson W.J."/>
            <person name="Moy G.W."/>
            <person name="Vacquier V.D."/>
        </authorList>
    </citation>
    <scope>NUCLEOTIDE SEQUENCE [LARGE SCALE GENOMIC DNA]</scope>
    <source>
        <strain evidence="2 3">GSMNP</strain>
    </source>
</reference>
<proteinExistence type="predicted"/>
<feature type="transmembrane region" description="Helical" evidence="1">
    <location>
        <begin position="20"/>
        <end position="40"/>
    </location>
</feature>
<keyword evidence="1" id="KW-0472">Membrane</keyword>
<keyword evidence="3" id="KW-1185">Reference proteome</keyword>
<name>A0A1R1X2W7_9FUNG</name>
<evidence type="ECO:0000313" key="3">
    <source>
        <dbReference type="Proteomes" id="UP000187283"/>
    </source>
</evidence>
<dbReference type="Proteomes" id="UP000187283">
    <property type="component" value="Unassembled WGS sequence"/>
</dbReference>
<evidence type="ECO:0000313" key="2">
    <source>
        <dbReference type="EMBL" id="OMJ08983.1"/>
    </source>
</evidence>